<dbReference type="GO" id="GO:0005886">
    <property type="term" value="C:plasma membrane"/>
    <property type="evidence" value="ECO:0007669"/>
    <property type="project" value="UniProtKB-SubCell"/>
</dbReference>
<keyword evidence="8 13" id="KW-1133">Transmembrane helix</keyword>
<dbReference type="InterPro" id="IPR028055">
    <property type="entry name" value="YidC/Oxa/ALB_C"/>
</dbReference>
<dbReference type="InterPro" id="IPR001708">
    <property type="entry name" value="YidC/ALB3/OXA1/COX18"/>
</dbReference>
<comment type="caution">
    <text evidence="17">The sequence shown here is derived from an EMBL/GenBank/DDBJ whole genome shotgun (WGS) entry which is preliminary data.</text>
</comment>
<feature type="transmembrane region" description="Helical" evidence="13">
    <location>
        <begin position="361"/>
        <end position="381"/>
    </location>
</feature>
<evidence type="ECO:0000256" key="8">
    <source>
        <dbReference type="ARBA" id="ARBA00022989"/>
    </source>
</evidence>
<feature type="transmembrane region" description="Helical" evidence="13">
    <location>
        <begin position="476"/>
        <end position="497"/>
    </location>
</feature>
<evidence type="ECO:0000256" key="1">
    <source>
        <dbReference type="ARBA" id="ARBA00004429"/>
    </source>
</evidence>
<feature type="transmembrane region" description="Helical" evidence="13">
    <location>
        <begin position="6"/>
        <end position="28"/>
    </location>
</feature>
<evidence type="ECO:0000256" key="7">
    <source>
        <dbReference type="ARBA" id="ARBA00022927"/>
    </source>
</evidence>
<keyword evidence="18" id="KW-1185">Reference proteome</keyword>
<feature type="domain" description="Membrane insertase YidC N-terminal" evidence="16">
    <location>
        <begin position="86"/>
        <end position="349"/>
    </location>
</feature>
<comment type="function">
    <text evidence="13">Required for the insertion and/or proper folding and/or complex formation of integral membrane proteins into the membrane. Involved in integration of membrane proteins that insert both dependently and independently of the Sec translocase complex, as well as at least some lipoproteins. Aids folding of multispanning membrane proteins.</text>
</comment>
<dbReference type="NCBIfam" id="TIGR03592">
    <property type="entry name" value="yidC_oxa1_cterm"/>
    <property type="match status" value="1"/>
</dbReference>
<dbReference type="PRINTS" id="PR00701">
    <property type="entry name" value="60KDINNERMP"/>
</dbReference>
<feature type="domain" description="Membrane insertase YidC/Oxa/ALB C-terminal" evidence="15">
    <location>
        <begin position="361"/>
        <end position="544"/>
    </location>
</feature>
<keyword evidence="9 13" id="KW-0472">Membrane</keyword>
<sequence length="550" mass="62512">MEKRLILTISLCMVLFFSWSMLGQFLGYQMNAPEETQTEQVETQQPDGLPTPSGLDPSSPVETPSVAGAEGATPENRFDAIPQETVTLENDVLRLKFDNRGAVMRGATLKQYYTSAKEEQNVQLIHPRTYYPGEIILPGDKRTDYWMFEVEKRSDREVSFVTENESIRIQKTYTLTDQYKVVVATEVSGLDLNYKMVISEGLQPVLANDKLVPSFFDFGEINPKVMRIAWSEDGTHEEQDISKLEAGLFGPLLDEPEKVVWLGIQDTYFANVFMPEQPADNVFLAGVTHKIGGREPFVLPAVAIDGNNSLKGSFFMGPTEENTLEAADARLENLVSYGWAGLLSKGLFILLSLSYDLTGNWGWAIVVLTLFIRLILMPLAIPSMKSSIKMRKLQPKMEKIKQKYSDDDDFESKMKMQQEMQKLFKEEGVNHFASCFAMLPQMPIFFAYFSLLRSSISLRQADWMFWINDLSVKDPYYVLPILMAASMFLTSLSMPMAGMDPTQQRMMKFMPLAFAVFFISMPSGLVLYMITGNIFMLVQNFILRRRYENS</sequence>
<keyword evidence="4 13" id="KW-0813">Transport</keyword>
<keyword evidence="5 13" id="KW-1003">Cell membrane</keyword>
<dbReference type="InterPro" id="IPR047196">
    <property type="entry name" value="YidC_ALB_C"/>
</dbReference>
<feature type="transmembrane region" description="Helical" evidence="13">
    <location>
        <begin position="509"/>
        <end position="530"/>
    </location>
</feature>
<dbReference type="GO" id="GO:0032977">
    <property type="term" value="F:membrane insertase activity"/>
    <property type="evidence" value="ECO:0007669"/>
    <property type="project" value="InterPro"/>
</dbReference>
<dbReference type="Pfam" id="PF14849">
    <property type="entry name" value="YidC_periplas"/>
    <property type="match status" value="1"/>
</dbReference>
<protein>
    <recommendedName>
        <fullName evidence="3 13">Membrane protein insertase YidC</fullName>
    </recommendedName>
    <alternativeName>
        <fullName evidence="12 13">Foldase YidC</fullName>
    </alternativeName>
    <alternativeName>
        <fullName evidence="11 13">Membrane integrase YidC</fullName>
    </alternativeName>
    <alternativeName>
        <fullName evidence="13">Membrane protein YidC</fullName>
    </alternativeName>
</protein>
<dbReference type="InterPro" id="IPR019998">
    <property type="entry name" value="Membr_insert_YidC"/>
</dbReference>
<name>A0A8J7QG44_9BACT</name>
<dbReference type="CDD" id="cd19961">
    <property type="entry name" value="EcYidC-like_peri"/>
    <property type="match status" value="1"/>
</dbReference>
<dbReference type="AlphaFoldDB" id="A0A8J7QG44"/>
<dbReference type="InterPro" id="IPR038221">
    <property type="entry name" value="YidC_periplasmic_sf"/>
</dbReference>
<keyword evidence="6 13" id="KW-0812">Transmembrane</keyword>
<evidence type="ECO:0000256" key="2">
    <source>
        <dbReference type="ARBA" id="ARBA00010527"/>
    </source>
</evidence>
<dbReference type="PRINTS" id="PR01900">
    <property type="entry name" value="YIDCPROTEIN"/>
</dbReference>
<keyword evidence="7 13" id="KW-0653">Protein transport</keyword>
<dbReference type="PANTHER" id="PTHR12428">
    <property type="entry name" value="OXA1"/>
    <property type="match status" value="1"/>
</dbReference>
<dbReference type="EMBL" id="JAFREP010000004">
    <property type="protein sequence ID" value="MBO1317890.1"/>
    <property type="molecule type" value="Genomic_DNA"/>
</dbReference>
<gene>
    <name evidence="13 17" type="primary">yidC</name>
    <name evidence="17" type="ORF">J3U88_05405</name>
</gene>
<dbReference type="RefSeq" id="WP_207857385.1">
    <property type="nucleotide sequence ID" value="NZ_JAFREP010000004.1"/>
</dbReference>
<dbReference type="Pfam" id="PF02096">
    <property type="entry name" value="60KD_IMP"/>
    <property type="match status" value="1"/>
</dbReference>
<keyword evidence="10 13" id="KW-0143">Chaperone</keyword>
<dbReference type="Proteomes" id="UP000664417">
    <property type="component" value="Unassembled WGS sequence"/>
</dbReference>
<dbReference type="GO" id="GO:0051205">
    <property type="term" value="P:protein insertion into membrane"/>
    <property type="evidence" value="ECO:0007669"/>
    <property type="project" value="TreeGrafter"/>
</dbReference>
<evidence type="ECO:0000256" key="5">
    <source>
        <dbReference type="ARBA" id="ARBA00022475"/>
    </source>
</evidence>
<dbReference type="GO" id="GO:0015031">
    <property type="term" value="P:protein transport"/>
    <property type="evidence" value="ECO:0007669"/>
    <property type="project" value="UniProtKB-KW"/>
</dbReference>
<evidence type="ECO:0000256" key="3">
    <source>
        <dbReference type="ARBA" id="ARBA00015325"/>
    </source>
</evidence>
<comment type="subunit">
    <text evidence="13">Interacts with the Sec translocase complex via SecD. Specifically interacts with transmembrane segments of nascent integral membrane proteins during membrane integration.</text>
</comment>
<evidence type="ECO:0000259" key="15">
    <source>
        <dbReference type="Pfam" id="PF02096"/>
    </source>
</evidence>
<evidence type="ECO:0000256" key="10">
    <source>
        <dbReference type="ARBA" id="ARBA00023186"/>
    </source>
</evidence>
<proteinExistence type="inferred from homology"/>
<comment type="subcellular location">
    <subcellularLocation>
        <location evidence="1">Cell inner membrane</location>
        <topology evidence="1">Multi-pass membrane protein</topology>
    </subcellularLocation>
    <subcellularLocation>
        <location evidence="13">Cell membrane</location>
        <topology evidence="13">Multi-pass membrane protein</topology>
    </subcellularLocation>
</comment>
<dbReference type="InterPro" id="IPR028053">
    <property type="entry name" value="Membr_insert_YidC_N"/>
</dbReference>
<evidence type="ECO:0000259" key="16">
    <source>
        <dbReference type="Pfam" id="PF14849"/>
    </source>
</evidence>
<evidence type="ECO:0000256" key="6">
    <source>
        <dbReference type="ARBA" id="ARBA00022692"/>
    </source>
</evidence>
<evidence type="ECO:0000256" key="12">
    <source>
        <dbReference type="ARBA" id="ARBA00033342"/>
    </source>
</evidence>
<evidence type="ECO:0000256" key="9">
    <source>
        <dbReference type="ARBA" id="ARBA00023136"/>
    </source>
</evidence>
<dbReference type="PANTHER" id="PTHR12428:SF65">
    <property type="entry name" value="CYTOCHROME C OXIDASE ASSEMBLY PROTEIN COX18, MITOCHONDRIAL"/>
    <property type="match status" value="1"/>
</dbReference>
<reference evidence="17" key="1">
    <citation type="submission" date="2021-03" db="EMBL/GenBank/DDBJ databases">
        <authorList>
            <person name="Wang G."/>
        </authorList>
    </citation>
    <scope>NUCLEOTIDE SEQUENCE</scope>
    <source>
        <strain evidence="17">KCTC 12899</strain>
    </source>
</reference>
<evidence type="ECO:0000313" key="17">
    <source>
        <dbReference type="EMBL" id="MBO1317890.1"/>
    </source>
</evidence>
<comment type="similarity">
    <text evidence="2 13">Belongs to the OXA1/ALB3/YidC family. Type 1 subfamily.</text>
</comment>
<evidence type="ECO:0000256" key="11">
    <source>
        <dbReference type="ARBA" id="ARBA00033245"/>
    </source>
</evidence>
<dbReference type="HAMAP" id="MF_01810">
    <property type="entry name" value="YidC_type1"/>
    <property type="match status" value="1"/>
</dbReference>
<dbReference type="CDD" id="cd20070">
    <property type="entry name" value="5TM_YidC_Alb3"/>
    <property type="match status" value="1"/>
</dbReference>
<evidence type="ECO:0000256" key="14">
    <source>
        <dbReference type="SAM" id="MobiDB-lite"/>
    </source>
</evidence>
<organism evidence="17 18">
    <name type="scientific">Acanthopleuribacter pedis</name>
    <dbReference type="NCBI Taxonomy" id="442870"/>
    <lineage>
        <taxon>Bacteria</taxon>
        <taxon>Pseudomonadati</taxon>
        <taxon>Acidobacteriota</taxon>
        <taxon>Holophagae</taxon>
        <taxon>Acanthopleuribacterales</taxon>
        <taxon>Acanthopleuribacteraceae</taxon>
        <taxon>Acanthopleuribacter</taxon>
    </lineage>
</organism>
<evidence type="ECO:0000256" key="4">
    <source>
        <dbReference type="ARBA" id="ARBA00022448"/>
    </source>
</evidence>
<feature type="compositionally biased region" description="Low complexity" evidence="14">
    <location>
        <begin position="34"/>
        <end position="45"/>
    </location>
</feature>
<accession>A0A8J7QG44</accession>
<dbReference type="NCBIfam" id="TIGR03593">
    <property type="entry name" value="yidC_nterm"/>
    <property type="match status" value="1"/>
</dbReference>
<evidence type="ECO:0000313" key="18">
    <source>
        <dbReference type="Proteomes" id="UP000664417"/>
    </source>
</evidence>
<evidence type="ECO:0000256" key="13">
    <source>
        <dbReference type="HAMAP-Rule" id="MF_01810"/>
    </source>
</evidence>
<dbReference type="Gene3D" id="2.70.98.90">
    <property type="match status" value="1"/>
</dbReference>
<feature type="region of interest" description="Disordered" evidence="14">
    <location>
        <begin position="34"/>
        <end position="77"/>
    </location>
</feature>